<feature type="compositionally biased region" description="Polar residues" evidence="1">
    <location>
        <begin position="1"/>
        <end position="11"/>
    </location>
</feature>
<evidence type="ECO:0000313" key="2">
    <source>
        <dbReference type="EMBL" id="MBW0468727.1"/>
    </source>
</evidence>
<reference evidence="2" key="1">
    <citation type="submission" date="2021-03" db="EMBL/GenBank/DDBJ databases">
        <title>Draft genome sequence of rust myrtle Austropuccinia psidii MF-1, a brazilian biotype.</title>
        <authorList>
            <person name="Quecine M.C."/>
            <person name="Pachon D.M.R."/>
            <person name="Bonatelli M.L."/>
            <person name="Correr F.H."/>
            <person name="Franceschini L.M."/>
            <person name="Leite T.F."/>
            <person name="Margarido G.R.A."/>
            <person name="Almeida C.A."/>
            <person name="Ferrarezi J.A."/>
            <person name="Labate C.A."/>
        </authorList>
    </citation>
    <scope>NUCLEOTIDE SEQUENCE</scope>
    <source>
        <strain evidence="2">MF-1</strain>
    </source>
</reference>
<feature type="compositionally biased region" description="Basic and acidic residues" evidence="1">
    <location>
        <begin position="12"/>
        <end position="23"/>
    </location>
</feature>
<accession>A0A9Q3BNT3</accession>
<feature type="compositionally biased region" description="Polar residues" evidence="1">
    <location>
        <begin position="25"/>
        <end position="34"/>
    </location>
</feature>
<dbReference type="AlphaFoldDB" id="A0A9Q3BNT3"/>
<protein>
    <submittedName>
        <fullName evidence="2">Uncharacterized protein</fullName>
    </submittedName>
</protein>
<proteinExistence type="predicted"/>
<gene>
    <name evidence="2" type="ORF">O181_008442</name>
</gene>
<evidence type="ECO:0000313" key="3">
    <source>
        <dbReference type="Proteomes" id="UP000765509"/>
    </source>
</evidence>
<comment type="caution">
    <text evidence="2">The sequence shown here is derived from an EMBL/GenBank/DDBJ whole genome shotgun (WGS) entry which is preliminary data.</text>
</comment>
<organism evidence="2 3">
    <name type="scientific">Austropuccinia psidii MF-1</name>
    <dbReference type="NCBI Taxonomy" id="1389203"/>
    <lineage>
        <taxon>Eukaryota</taxon>
        <taxon>Fungi</taxon>
        <taxon>Dikarya</taxon>
        <taxon>Basidiomycota</taxon>
        <taxon>Pucciniomycotina</taxon>
        <taxon>Pucciniomycetes</taxon>
        <taxon>Pucciniales</taxon>
        <taxon>Sphaerophragmiaceae</taxon>
        <taxon>Austropuccinia</taxon>
    </lineage>
</organism>
<evidence type="ECO:0000256" key="1">
    <source>
        <dbReference type="SAM" id="MobiDB-lite"/>
    </source>
</evidence>
<feature type="region of interest" description="Disordered" evidence="1">
    <location>
        <begin position="1"/>
        <end position="36"/>
    </location>
</feature>
<sequence>MSSTQSATNGEQMRDNLTAHEEEAQTNSDFTNPQMPHAQTILDQYKIRKQRNQVLKAHNMLKHESSKEKQRWLKEELPDNFNEMRSAVHAHCVLLLKVKDKDFSSLPDPPSTEEGEFQFRFLVICVVSPKMFSMSHKHKFSLRASKATVKMSFKGWD</sequence>
<dbReference type="Proteomes" id="UP000765509">
    <property type="component" value="Unassembled WGS sequence"/>
</dbReference>
<name>A0A9Q3BNT3_9BASI</name>
<dbReference type="EMBL" id="AVOT02001953">
    <property type="protein sequence ID" value="MBW0468727.1"/>
    <property type="molecule type" value="Genomic_DNA"/>
</dbReference>
<keyword evidence="3" id="KW-1185">Reference proteome</keyword>